<evidence type="ECO:0000313" key="7">
    <source>
        <dbReference type="EMBL" id="RUS85797.1"/>
    </source>
</evidence>
<dbReference type="GO" id="GO:0035082">
    <property type="term" value="P:axoneme assembly"/>
    <property type="evidence" value="ECO:0007669"/>
    <property type="project" value="InterPro"/>
</dbReference>
<dbReference type="PANTHER" id="PTHR20899">
    <property type="entry name" value="PIERCE HOMOLOG"/>
    <property type="match status" value="1"/>
</dbReference>
<evidence type="ECO:0000313" key="8">
    <source>
        <dbReference type="Proteomes" id="UP000271974"/>
    </source>
</evidence>
<evidence type="ECO:0000256" key="2">
    <source>
        <dbReference type="ARBA" id="ARBA00004245"/>
    </source>
</evidence>
<dbReference type="Proteomes" id="UP000271974">
    <property type="component" value="Unassembled WGS sequence"/>
</dbReference>
<evidence type="ECO:0000256" key="6">
    <source>
        <dbReference type="ARBA" id="ARBA00038014"/>
    </source>
</evidence>
<dbReference type="STRING" id="188477.A0A433TW80"/>
<dbReference type="AlphaFoldDB" id="A0A433TW80"/>
<keyword evidence="3" id="KW-0963">Cytoplasm</keyword>
<accession>A0A433TW80</accession>
<proteinExistence type="inferred from homology"/>
<evidence type="ECO:0000256" key="4">
    <source>
        <dbReference type="ARBA" id="ARBA00023212"/>
    </source>
</evidence>
<comment type="subcellular location">
    <subcellularLocation>
        <location evidence="1">Cell projection</location>
        <location evidence="1">Cilium</location>
    </subcellularLocation>
    <subcellularLocation>
        <location evidence="2">Cytoplasm</location>
        <location evidence="2">Cytoskeleton</location>
    </subcellularLocation>
</comment>
<dbReference type="Pfam" id="PF14892">
    <property type="entry name" value="PIRC1_2"/>
    <property type="match status" value="1"/>
</dbReference>
<dbReference type="InterPro" id="IPR026507">
    <property type="entry name" value="PIRC1/2"/>
</dbReference>
<sequence>MASAGAQQELGPGGVPINAKTSDYYRTQDLPQRFENPIVFQGYGTKQQHPMYKTEASNYGSKIPTVHTMPICFHAKSQKFSEHLGKCGMPRNYSLNTSVDKSVV</sequence>
<gene>
    <name evidence="7" type="ORF">EGW08_006426</name>
</gene>
<dbReference type="EMBL" id="RQTK01000159">
    <property type="protein sequence ID" value="RUS85797.1"/>
    <property type="molecule type" value="Genomic_DNA"/>
</dbReference>
<dbReference type="GO" id="GO:0005879">
    <property type="term" value="C:axonemal microtubule"/>
    <property type="evidence" value="ECO:0007669"/>
    <property type="project" value="InterPro"/>
</dbReference>
<keyword evidence="8" id="KW-1185">Reference proteome</keyword>
<comment type="caution">
    <text evidence="7">The sequence shown here is derived from an EMBL/GenBank/DDBJ whole genome shotgun (WGS) entry which is preliminary data.</text>
</comment>
<organism evidence="7 8">
    <name type="scientific">Elysia chlorotica</name>
    <name type="common">Eastern emerald elysia</name>
    <name type="synonym">Sea slug</name>
    <dbReference type="NCBI Taxonomy" id="188477"/>
    <lineage>
        <taxon>Eukaryota</taxon>
        <taxon>Metazoa</taxon>
        <taxon>Spiralia</taxon>
        <taxon>Lophotrochozoa</taxon>
        <taxon>Mollusca</taxon>
        <taxon>Gastropoda</taxon>
        <taxon>Heterobranchia</taxon>
        <taxon>Euthyneura</taxon>
        <taxon>Panpulmonata</taxon>
        <taxon>Sacoglossa</taxon>
        <taxon>Placobranchoidea</taxon>
        <taxon>Plakobranchidae</taxon>
        <taxon>Elysia</taxon>
    </lineage>
</organism>
<name>A0A433TW80_ELYCH</name>
<keyword evidence="4" id="KW-0206">Cytoskeleton</keyword>
<reference evidence="7 8" key="1">
    <citation type="submission" date="2019-01" db="EMBL/GenBank/DDBJ databases">
        <title>A draft genome assembly of the solar-powered sea slug Elysia chlorotica.</title>
        <authorList>
            <person name="Cai H."/>
            <person name="Li Q."/>
            <person name="Fang X."/>
            <person name="Li J."/>
            <person name="Curtis N.E."/>
            <person name="Altenburger A."/>
            <person name="Shibata T."/>
            <person name="Feng M."/>
            <person name="Maeda T."/>
            <person name="Schwartz J.A."/>
            <person name="Shigenobu S."/>
            <person name="Lundholm N."/>
            <person name="Nishiyama T."/>
            <person name="Yang H."/>
            <person name="Hasebe M."/>
            <person name="Li S."/>
            <person name="Pierce S.K."/>
            <person name="Wang J."/>
        </authorList>
    </citation>
    <scope>NUCLEOTIDE SEQUENCE [LARGE SCALE GENOMIC DNA]</scope>
    <source>
        <strain evidence="7">EC2010</strain>
        <tissue evidence="7">Whole organism of an adult</tissue>
    </source>
</reference>
<evidence type="ECO:0000256" key="5">
    <source>
        <dbReference type="ARBA" id="ARBA00023273"/>
    </source>
</evidence>
<dbReference type="PANTHER" id="PTHR20899:SF1">
    <property type="entry name" value="PIERCER OF MICROTUBULE WALL 1 PROTEIN"/>
    <property type="match status" value="1"/>
</dbReference>
<keyword evidence="5" id="KW-0966">Cell projection</keyword>
<protein>
    <submittedName>
        <fullName evidence="7">Uncharacterized protein</fullName>
    </submittedName>
</protein>
<evidence type="ECO:0000256" key="1">
    <source>
        <dbReference type="ARBA" id="ARBA00004138"/>
    </source>
</evidence>
<comment type="similarity">
    <text evidence="6">Belongs to the PIERCE1 family.</text>
</comment>
<dbReference type="OrthoDB" id="546383at2759"/>
<evidence type="ECO:0000256" key="3">
    <source>
        <dbReference type="ARBA" id="ARBA00022490"/>
    </source>
</evidence>